<gene>
    <name evidence="7" type="ORF">OXX778_LOCUS9179</name>
</gene>
<keyword evidence="2" id="KW-0802">TPR repeat</keyword>
<feature type="zinc finger region" description="C3H1-type" evidence="3">
    <location>
        <begin position="554"/>
        <end position="581"/>
    </location>
</feature>
<feature type="domain" description="C3H1-type" evidence="6">
    <location>
        <begin position="554"/>
        <end position="581"/>
    </location>
</feature>
<dbReference type="EMBL" id="CAJNOC010001332">
    <property type="protein sequence ID" value="CAF0855656.1"/>
    <property type="molecule type" value="Genomic_DNA"/>
</dbReference>
<dbReference type="InterPro" id="IPR000571">
    <property type="entry name" value="Znf_CCCH"/>
</dbReference>
<proteinExistence type="predicted"/>
<dbReference type="InterPro" id="IPR011990">
    <property type="entry name" value="TPR-like_helical_dom_sf"/>
</dbReference>
<dbReference type="PANTHER" id="PTHR47678">
    <property type="entry name" value="TETRATRICOPEPTIDE REPEAT PROTEIN 31"/>
    <property type="match status" value="1"/>
</dbReference>
<dbReference type="SMART" id="SM00271">
    <property type="entry name" value="DnaJ"/>
    <property type="match status" value="1"/>
</dbReference>
<comment type="caution">
    <text evidence="7">The sequence shown here is derived from an EMBL/GenBank/DDBJ whole genome shotgun (WGS) entry which is preliminary data.</text>
</comment>
<dbReference type="Gene3D" id="1.25.40.10">
    <property type="entry name" value="Tetratricopeptide repeat domain"/>
    <property type="match status" value="1"/>
</dbReference>
<dbReference type="InterPro" id="IPR036869">
    <property type="entry name" value="J_dom_sf"/>
</dbReference>
<dbReference type="SMART" id="SM00028">
    <property type="entry name" value="TPR"/>
    <property type="match status" value="3"/>
</dbReference>
<accession>A0A813WCX0</accession>
<dbReference type="InterPro" id="IPR000504">
    <property type="entry name" value="RRM_dom"/>
</dbReference>
<dbReference type="Proteomes" id="UP000663879">
    <property type="component" value="Unassembled WGS sequence"/>
</dbReference>
<evidence type="ECO:0000259" key="4">
    <source>
        <dbReference type="PROSITE" id="PS50076"/>
    </source>
</evidence>
<dbReference type="SUPFAM" id="SSF54928">
    <property type="entry name" value="RNA-binding domain, RBD"/>
    <property type="match status" value="1"/>
</dbReference>
<dbReference type="InterPro" id="IPR012677">
    <property type="entry name" value="Nucleotide-bd_a/b_plait_sf"/>
</dbReference>
<dbReference type="SUPFAM" id="SSF48452">
    <property type="entry name" value="TPR-like"/>
    <property type="match status" value="1"/>
</dbReference>
<dbReference type="CDD" id="cd06257">
    <property type="entry name" value="DnaJ"/>
    <property type="match status" value="1"/>
</dbReference>
<dbReference type="Gene3D" id="3.30.70.330">
    <property type="match status" value="1"/>
</dbReference>
<name>A0A813WCX0_9BILA</name>
<dbReference type="InterPro" id="IPR035979">
    <property type="entry name" value="RBD_domain_sf"/>
</dbReference>
<feature type="repeat" description="TPR" evidence="2">
    <location>
        <begin position="177"/>
        <end position="210"/>
    </location>
</feature>
<dbReference type="PROSITE" id="PS50076">
    <property type="entry name" value="DNAJ_2"/>
    <property type="match status" value="1"/>
</dbReference>
<protein>
    <submittedName>
        <fullName evidence="7">Uncharacterized protein</fullName>
    </submittedName>
</protein>
<dbReference type="Pfam" id="PF00226">
    <property type="entry name" value="DnaJ"/>
    <property type="match status" value="1"/>
</dbReference>
<feature type="domain" description="RRM" evidence="5">
    <location>
        <begin position="430"/>
        <end position="502"/>
    </location>
</feature>
<evidence type="ECO:0000259" key="6">
    <source>
        <dbReference type="PROSITE" id="PS50103"/>
    </source>
</evidence>
<evidence type="ECO:0000313" key="7">
    <source>
        <dbReference type="EMBL" id="CAF0855656.1"/>
    </source>
</evidence>
<evidence type="ECO:0000256" key="1">
    <source>
        <dbReference type="PROSITE-ProRule" id="PRU00176"/>
    </source>
</evidence>
<keyword evidence="1" id="KW-0694">RNA-binding</keyword>
<feature type="domain" description="J" evidence="4">
    <location>
        <begin position="1"/>
        <end position="70"/>
    </location>
</feature>
<sequence>MKIKGASKDAIEQSYKKLALKWHPEKYSTNKNVQSALKKFKEINIAYRKLIYNERDDKDITLHEMFDQYRQVFHNESLKKGKLLNGQSIIGDNIKNPANKNTLLELNNNNNFINNKNLNSQSLSNPSLSHQNNQINKNTKIKLVNDKNNNNSENFENQYQIRREDQIEQTLLAKKMAQSYALKGNELAKQGDFNKAIEKFTEAMKYDQTDQRLYGNRSYCFDKIGQYQEALNDANRAISIEPLWAKGYFRKGRALYGLKYYKEAEEAYETVLTIENIDDPELEEELYKVRALQLQEMGFSKAQSENAIRTSGTVQAALENILMCCDTDKSNESCSDIDNNELDYAENDSENSEDMSTFAKKLQLNMVSNSANKFKIIPPATTINLKIKSASSNNSSSSNSSTSNSIEADKFIEINSKSSSINSQTNAPSTSLWIGNVDPNVTEEMLTELFSACGQLANVRCLPEKYCAFVNFKNKEDAQKALQKLQGKNLEGQKILIKYPDNPNTAILGTLLAKTQSINKTGNDKKIVDSKLKKKPEEISKILTDANGLKLSGPVNGNECYFWRTTGCLYGDKCHYEHIKKNKGIDKKPWHK</sequence>
<dbReference type="GO" id="GO:0008270">
    <property type="term" value="F:zinc ion binding"/>
    <property type="evidence" value="ECO:0007669"/>
    <property type="project" value="UniProtKB-KW"/>
</dbReference>
<dbReference type="Gene3D" id="1.10.287.110">
    <property type="entry name" value="DnaJ domain"/>
    <property type="match status" value="1"/>
</dbReference>
<keyword evidence="3" id="KW-0862">Zinc</keyword>
<dbReference type="Pfam" id="PF00076">
    <property type="entry name" value="RRM_1"/>
    <property type="match status" value="1"/>
</dbReference>
<dbReference type="PROSITE" id="PS50103">
    <property type="entry name" value="ZF_C3H1"/>
    <property type="match status" value="1"/>
</dbReference>
<keyword evidence="3" id="KW-0479">Metal-binding</keyword>
<keyword evidence="3" id="KW-0863">Zinc-finger</keyword>
<dbReference type="PROSITE" id="PS50005">
    <property type="entry name" value="TPR"/>
    <property type="match status" value="1"/>
</dbReference>
<dbReference type="InterPro" id="IPR019734">
    <property type="entry name" value="TPR_rpt"/>
</dbReference>
<evidence type="ECO:0000256" key="3">
    <source>
        <dbReference type="PROSITE-ProRule" id="PRU00723"/>
    </source>
</evidence>
<dbReference type="OrthoDB" id="2017782at2759"/>
<dbReference type="AlphaFoldDB" id="A0A813WCX0"/>
<evidence type="ECO:0000256" key="2">
    <source>
        <dbReference type="PROSITE-ProRule" id="PRU00339"/>
    </source>
</evidence>
<organism evidence="7 8">
    <name type="scientific">Brachionus calyciflorus</name>
    <dbReference type="NCBI Taxonomy" id="104777"/>
    <lineage>
        <taxon>Eukaryota</taxon>
        <taxon>Metazoa</taxon>
        <taxon>Spiralia</taxon>
        <taxon>Gnathifera</taxon>
        <taxon>Rotifera</taxon>
        <taxon>Eurotatoria</taxon>
        <taxon>Monogononta</taxon>
        <taxon>Pseudotrocha</taxon>
        <taxon>Ploima</taxon>
        <taxon>Brachionidae</taxon>
        <taxon>Brachionus</taxon>
    </lineage>
</organism>
<dbReference type="CDD" id="cd00590">
    <property type="entry name" value="RRM_SF"/>
    <property type="match status" value="1"/>
</dbReference>
<evidence type="ECO:0000259" key="5">
    <source>
        <dbReference type="PROSITE" id="PS50102"/>
    </source>
</evidence>
<dbReference type="GO" id="GO:0003723">
    <property type="term" value="F:RNA binding"/>
    <property type="evidence" value="ECO:0007669"/>
    <property type="project" value="UniProtKB-UniRule"/>
</dbReference>
<dbReference type="SMART" id="SM00360">
    <property type="entry name" value="RRM"/>
    <property type="match status" value="1"/>
</dbReference>
<dbReference type="PROSITE" id="PS50102">
    <property type="entry name" value="RRM"/>
    <property type="match status" value="1"/>
</dbReference>
<keyword evidence="8" id="KW-1185">Reference proteome</keyword>
<dbReference type="Pfam" id="PF13181">
    <property type="entry name" value="TPR_8"/>
    <property type="match status" value="3"/>
</dbReference>
<dbReference type="PANTHER" id="PTHR47678:SF4">
    <property type="entry name" value="SHOCK PROTEIN 70 (HSP70)-INTERACTING PROTEIN, PUTATIVE-RELATED"/>
    <property type="match status" value="1"/>
</dbReference>
<dbReference type="SUPFAM" id="SSF46565">
    <property type="entry name" value="Chaperone J-domain"/>
    <property type="match status" value="1"/>
</dbReference>
<evidence type="ECO:0000313" key="8">
    <source>
        <dbReference type="Proteomes" id="UP000663879"/>
    </source>
</evidence>
<reference evidence="7" key="1">
    <citation type="submission" date="2021-02" db="EMBL/GenBank/DDBJ databases">
        <authorList>
            <person name="Nowell W R."/>
        </authorList>
    </citation>
    <scope>NUCLEOTIDE SEQUENCE</scope>
    <source>
        <strain evidence="7">Ploen Becks lab</strain>
    </source>
</reference>
<dbReference type="InterPro" id="IPR001623">
    <property type="entry name" value="DnaJ_domain"/>
</dbReference>